<dbReference type="AlphaFoldDB" id="A0A015I557"/>
<evidence type="ECO:0000313" key="2">
    <source>
        <dbReference type="Proteomes" id="UP000022910"/>
    </source>
</evidence>
<sequence>MDEDIKGINLSDRIVGLLEELPKIRYEAKEQILKSQIKQKEYHDRKIIKEHTFGIGDKILLYDKAKAQQLSGKLESKWLGPFYIHEILPNGAYKIKDIKGVIKKTPVNGELLKTYHTPMSK</sequence>
<dbReference type="Proteomes" id="UP000022910">
    <property type="component" value="Unassembled WGS sequence"/>
</dbReference>
<evidence type="ECO:0000313" key="1">
    <source>
        <dbReference type="EMBL" id="EXX52132.1"/>
    </source>
</evidence>
<reference evidence="1 2" key="1">
    <citation type="submission" date="2014-02" db="EMBL/GenBank/DDBJ databases">
        <title>Single nucleus genome sequencing reveals high similarity among nuclei of an endomycorrhizal fungus.</title>
        <authorList>
            <person name="Lin K."/>
            <person name="Geurts R."/>
            <person name="Zhang Z."/>
            <person name="Limpens E."/>
            <person name="Saunders D.G."/>
            <person name="Mu D."/>
            <person name="Pang E."/>
            <person name="Cao H."/>
            <person name="Cha H."/>
            <person name="Lin T."/>
            <person name="Zhou Q."/>
            <person name="Shang Y."/>
            <person name="Li Y."/>
            <person name="Ivanov S."/>
            <person name="Sharma T."/>
            <person name="Velzen R.V."/>
            <person name="Ruijter N.D."/>
            <person name="Aanen D.K."/>
            <person name="Win J."/>
            <person name="Kamoun S."/>
            <person name="Bisseling T."/>
            <person name="Huang S."/>
        </authorList>
    </citation>
    <scope>NUCLEOTIDE SEQUENCE [LARGE SCALE GENOMIC DNA]</scope>
    <source>
        <strain evidence="2">DAOM197198w</strain>
    </source>
</reference>
<dbReference type="EMBL" id="JEMT01029447">
    <property type="protein sequence ID" value="EXX52132.1"/>
    <property type="molecule type" value="Genomic_DNA"/>
</dbReference>
<name>A0A015I557_RHIIW</name>
<gene>
    <name evidence="1" type="ORF">RirG_255690</name>
</gene>
<organism evidence="1 2">
    <name type="scientific">Rhizophagus irregularis (strain DAOM 197198w)</name>
    <name type="common">Glomus intraradices</name>
    <dbReference type="NCBI Taxonomy" id="1432141"/>
    <lineage>
        <taxon>Eukaryota</taxon>
        <taxon>Fungi</taxon>
        <taxon>Fungi incertae sedis</taxon>
        <taxon>Mucoromycota</taxon>
        <taxon>Glomeromycotina</taxon>
        <taxon>Glomeromycetes</taxon>
        <taxon>Glomerales</taxon>
        <taxon>Glomeraceae</taxon>
        <taxon>Rhizophagus</taxon>
    </lineage>
</organism>
<proteinExistence type="predicted"/>
<dbReference type="OrthoDB" id="2194976at2759"/>
<keyword evidence="2" id="KW-1185">Reference proteome</keyword>
<accession>A0A015I557</accession>
<dbReference type="HOGENOM" id="CLU_120120_0_0_1"/>
<evidence type="ECO:0008006" key="3">
    <source>
        <dbReference type="Google" id="ProtNLM"/>
    </source>
</evidence>
<protein>
    <recommendedName>
        <fullName evidence="3">Gag-pol fusion protein</fullName>
    </recommendedName>
</protein>
<comment type="caution">
    <text evidence="1">The sequence shown here is derived from an EMBL/GenBank/DDBJ whole genome shotgun (WGS) entry which is preliminary data.</text>
</comment>